<dbReference type="InterPro" id="IPR008972">
    <property type="entry name" value="Cupredoxin"/>
</dbReference>
<dbReference type="CDD" id="cd04233">
    <property type="entry name" value="Auracyanin"/>
    <property type="match status" value="1"/>
</dbReference>
<dbReference type="EMBL" id="QPIW01000031">
    <property type="protein sequence ID" value="RDB03083.1"/>
    <property type="molecule type" value="Genomic_DNA"/>
</dbReference>
<dbReference type="InterPro" id="IPR000923">
    <property type="entry name" value="BlueCu_1"/>
</dbReference>
<reference evidence="6 7" key="1">
    <citation type="submission" date="2018-07" db="EMBL/GenBank/DDBJ databases">
        <title>Genome analysis of Runella aurantiaca.</title>
        <authorList>
            <person name="Yang X."/>
        </authorList>
    </citation>
    <scope>NUCLEOTIDE SEQUENCE [LARGE SCALE GENOMIC DNA]</scope>
    <source>
        <strain evidence="6 7">YX9</strain>
    </source>
</reference>
<organism evidence="6 7">
    <name type="scientific">Runella aurantiaca</name>
    <dbReference type="NCBI Taxonomy" id="2282308"/>
    <lineage>
        <taxon>Bacteria</taxon>
        <taxon>Pseudomonadati</taxon>
        <taxon>Bacteroidota</taxon>
        <taxon>Cytophagia</taxon>
        <taxon>Cytophagales</taxon>
        <taxon>Spirosomataceae</taxon>
        <taxon>Runella</taxon>
    </lineage>
</organism>
<dbReference type="PANTHER" id="PTHR38439">
    <property type="entry name" value="AURACYANIN-B"/>
    <property type="match status" value="1"/>
</dbReference>
<dbReference type="PANTHER" id="PTHR38439:SF2">
    <property type="entry name" value="OUTER MEMBRANE PROTEIN H.8"/>
    <property type="match status" value="1"/>
</dbReference>
<dbReference type="RefSeq" id="WP_114463808.1">
    <property type="nucleotide sequence ID" value="NZ_QPIW01000031.1"/>
</dbReference>
<protein>
    <recommendedName>
        <fullName evidence="5">Blue (type 1) copper domain-containing protein</fullName>
    </recommendedName>
</protein>
<evidence type="ECO:0000256" key="4">
    <source>
        <dbReference type="ARBA" id="ARBA00023008"/>
    </source>
</evidence>
<comment type="caution">
    <text evidence="6">The sequence shown here is derived from an EMBL/GenBank/DDBJ whole genome shotgun (WGS) entry which is preliminary data.</text>
</comment>
<evidence type="ECO:0000313" key="7">
    <source>
        <dbReference type="Proteomes" id="UP000253141"/>
    </source>
</evidence>
<gene>
    <name evidence="6" type="ORF">DVG78_25300</name>
</gene>
<evidence type="ECO:0000313" key="6">
    <source>
        <dbReference type="EMBL" id="RDB03083.1"/>
    </source>
</evidence>
<keyword evidence="2" id="KW-0479">Metal-binding</keyword>
<dbReference type="GO" id="GO:0005507">
    <property type="term" value="F:copper ion binding"/>
    <property type="evidence" value="ECO:0007669"/>
    <property type="project" value="InterPro"/>
</dbReference>
<evidence type="ECO:0000256" key="1">
    <source>
        <dbReference type="ARBA" id="ARBA00022448"/>
    </source>
</evidence>
<keyword evidence="7" id="KW-1185">Reference proteome</keyword>
<dbReference type="Pfam" id="PF00127">
    <property type="entry name" value="Copper-bind"/>
    <property type="match status" value="1"/>
</dbReference>
<dbReference type="AlphaFoldDB" id="A0A369I6F5"/>
<proteinExistence type="predicted"/>
<evidence type="ECO:0000256" key="2">
    <source>
        <dbReference type="ARBA" id="ARBA00022723"/>
    </source>
</evidence>
<keyword evidence="4" id="KW-0186">Copper</keyword>
<feature type="domain" description="Blue (type 1) copper" evidence="5">
    <location>
        <begin position="30"/>
        <end position="140"/>
    </location>
</feature>
<dbReference type="OrthoDB" id="9814063at2"/>
<evidence type="ECO:0000256" key="3">
    <source>
        <dbReference type="ARBA" id="ARBA00022982"/>
    </source>
</evidence>
<dbReference type="InterPro" id="IPR028871">
    <property type="entry name" value="BlueCu_1_BS"/>
</dbReference>
<evidence type="ECO:0000259" key="5">
    <source>
        <dbReference type="Pfam" id="PF00127"/>
    </source>
</evidence>
<dbReference type="Proteomes" id="UP000253141">
    <property type="component" value="Unassembled WGS sequence"/>
</dbReference>
<sequence length="362" mass="39937">MRLFLIVFGLFIATKSFSQSDTTITLQAITGLQYDLVRIAVKPLQKVTIILKNEDDMAHNLVFTKPDKRLSVVEAAIKMGDKGQAVNYVPESDDVLAASKILIPNTTQTFTFTAPSNEGAYPYVCTYPGHGYVMYGALYVTTKPLPPLATDPNIPPSRQNTEIMVSSPHPFTLEYPLLYRTFMPDCGPAAIAVALTSTHSYCFDAGKCYLRYAWAGGFVDNTAHWKGNGNAFAKIQGNIYFKDNVTYPLRVGKADKLPDVSFKGYTLANRLPTFNYALDGVDVKETLKTLANEEGLTRVFTFAKPTTQTLYFVTKSDDGITYKSSVGKWQHGTLAIPKGTSKVTLTMKRNKTQTPHAAAHSH</sequence>
<dbReference type="InterPro" id="IPR050845">
    <property type="entry name" value="Cu-binding_ET"/>
</dbReference>
<dbReference type="GO" id="GO:0009055">
    <property type="term" value="F:electron transfer activity"/>
    <property type="evidence" value="ECO:0007669"/>
    <property type="project" value="InterPro"/>
</dbReference>
<name>A0A369I6F5_9BACT</name>
<dbReference type="Gene3D" id="2.60.40.420">
    <property type="entry name" value="Cupredoxins - blue copper proteins"/>
    <property type="match status" value="1"/>
</dbReference>
<keyword evidence="1" id="KW-0813">Transport</keyword>
<dbReference type="PROSITE" id="PS00196">
    <property type="entry name" value="COPPER_BLUE"/>
    <property type="match status" value="1"/>
</dbReference>
<accession>A0A369I6F5</accession>
<dbReference type="SUPFAM" id="SSF49503">
    <property type="entry name" value="Cupredoxins"/>
    <property type="match status" value="1"/>
</dbReference>
<keyword evidence="3" id="KW-0249">Electron transport</keyword>